<keyword evidence="1" id="KW-1133">Transmembrane helix</keyword>
<accession>A0A427T701</accession>
<gene>
    <name evidence="2" type="ORF">EIY87_23865</name>
</gene>
<dbReference type="Proteomes" id="UP000267081">
    <property type="component" value="Unassembled WGS sequence"/>
</dbReference>
<protein>
    <submittedName>
        <fullName evidence="2">Uncharacterized protein</fullName>
    </submittedName>
</protein>
<dbReference type="AlphaFoldDB" id="A0A427T701"/>
<keyword evidence="1" id="KW-0812">Transmembrane</keyword>
<comment type="caution">
    <text evidence="2">The sequence shown here is derived from an EMBL/GenBank/DDBJ whole genome shotgun (WGS) entry which is preliminary data.</text>
</comment>
<sequence>MLLGVTAVIQPVLSLAPLLHHQAAYRPALAENLAFVVLAAVTATCGWWVLRRKPLPLAVSVVGTLVVISASVVATAALPPGSFFREPHWSFGLVGWHLLVLLAGRMPALLGALAVHTAAGVAQFLLAGPVARTELGDAAIVVFGVTVFQLAVAGLIELLDRRAGEAAAAGAERERLATRAAVAAQAGYALRTGFAEQLGATLPLLAGLADGTVDPRTAEARARCALAAAQLRRLFAENDDVPDPLVHEVTACLDVAERRGVAVALAVSGDPVDVPAPVRRELTGPVLAALTAARTRARVSVLRTPELVRVAVVADGSAEIEGSAAVPVASHSRDGQTWMEARWRPE</sequence>
<dbReference type="OrthoDB" id="5125370at2"/>
<feature type="transmembrane region" description="Helical" evidence="1">
    <location>
        <begin position="138"/>
        <end position="156"/>
    </location>
</feature>
<feature type="transmembrane region" description="Helical" evidence="1">
    <location>
        <begin position="57"/>
        <end position="78"/>
    </location>
</feature>
<keyword evidence="1" id="KW-0472">Membrane</keyword>
<feature type="transmembrane region" description="Helical" evidence="1">
    <location>
        <begin position="33"/>
        <end position="50"/>
    </location>
</feature>
<feature type="transmembrane region" description="Helical" evidence="1">
    <location>
        <begin position="98"/>
        <end position="126"/>
    </location>
</feature>
<dbReference type="RefSeq" id="WP_125311948.1">
    <property type="nucleotide sequence ID" value="NZ_RSEC01000053.1"/>
</dbReference>
<dbReference type="EMBL" id="RSEC01000053">
    <property type="protein sequence ID" value="RSD15417.1"/>
    <property type="molecule type" value="Genomic_DNA"/>
</dbReference>
<evidence type="ECO:0000313" key="3">
    <source>
        <dbReference type="Proteomes" id="UP000267081"/>
    </source>
</evidence>
<organism evidence="2 3">
    <name type="scientific">Amycolatopsis eburnea</name>
    <dbReference type="NCBI Taxonomy" id="2267691"/>
    <lineage>
        <taxon>Bacteria</taxon>
        <taxon>Bacillati</taxon>
        <taxon>Actinomycetota</taxon>
        <taxon>Actinomycetes</taxon>
        <taxon>Pseudonocardiales</taxon>
        <taxon>Pseudonocardiaceae</taxon>
        <taxon>Amycolatopsis</taxon>
    </lineage>
</organism>
<name>A0A427T701_9PSEU</name>
<proteinExistence type="predicted"/>
<reference evidence="2 3" key="1">
    <citation type="submission" date="2018-12" db="EMBL/GenBank/DDBJ databases">
        <title>Amycolatopsis eburnea sp. nov. actinomycete associate with arbuscular mycorrhiza fungal spore.</title>
        <authorList>
            <person name="Lumyong S."/>
            <person name="Chaiya L."/>
        </authorList>
    </citation>
    <scope>NUCLEOTIDE SEQUENCE [LARGE SCALE GENOMIC DNA]</scope>
    <source>
        <strain evidence="2 3">GLM-1</strain>
    </source>
</reference>
<evidence type="ECO:0000313" key="2">
    <source>
        <dbReference type="EMBL" id="RSD15417.1"/>
    </source>
</evidence>
<keyword evidence="3" id="KW-1185">Reference proteome</keyword>
<evidence type="ECO:0000256" key="1">
    <source>
        <dbReference type="SAM" id="Phobius"/>
    </source>
</evidence>